<dbReference type="PANTHER" id="PTHR24110">
    <property type="entry name" value="CENTROSOMAL PROTEIN OF 78 KDA"/>
    <property type="match status" value="1"/>
</dbReference>
<keyword evidence="4" id="KW-0970">Cilium biogenesis/degradation</keyword>
<dbReference type="InterPro" id="IPR032675">
    <property type="entry name" value="LRR_dom_sf"/>
</dbReference>
<comment type="subcellular location">
    <subcellularLocation>
        <location evidence="2">Cytoplasm</location>
        <location evidence="2">Cytoskeleton</location>
        <location evidence="2">Cilium basal body</location>
    </subcellularLocation>
    <subcellularLocation>
        <location evidence="1">Cytoplasm</location>
        <location evidence="1">Cytoskeleton</location>
        <location evidence="1">Microtubule organizing center</location>
        <location evidence="1">Centrosome</location>
        <location evidence="1">Centriole</location>
    </subcellularLocation>
</comment>
<evidence type="ECO:0000256" key="9">
    <source>
        <dbReference type="ARBA" id="ARBA00069623"/>
    </source>
</evidence>
<evidence type="ECO:0000256" key="2">
    <source>
        <dbReference type="ARBA" id="ARBA00004120"/>
    </source>
</evidence>
<evidence type="ECO:0000256" key="10">
    <source>
        <dbReference type="SAM" id="Coils"/>
    </source>
</evidence>
<gene>
    <name evidence="12" type="ORF">PODLI_1B031451</name>
</gene>
<dbReference type="InterPro" id="IPR026212">
    <property type="entry name" value="Cep78"/>
</dbReference>
<keyword evidence="6" id="KW-0206">Cytoskeleton</keyword>
<proteinExistence type="inferred from homology"/>
<dbReference type="Pfam" id="PF13516">
    <property type="entry name" value="LRR_6"/>
    <property type="match status" value="2"/>
</dbReference>
<evidence type="ECO:0000256" key="4">
    <source>
        <dbReference type="ARBA" id="ARBA00022794"/>
    </source>
</evidence>
<keyword evidence="5" id="KW-0969">Cilium</keyword>
<dbReference type="GO" id="GO:0030317">
    <property type="term" value="P:flagellated sperm motility"/>
    <property type="evidence" value="ECO:0007669"/>
    <property type="project" value="UniProtKB-ARBA"/>
</dbReference>
<dbReference type="GO" id="GO:0005814">
    <property type="term" value="C:centriole"/>
    <property type="evidence" value="ECO:0007669"/>
    <property type="project" value="UniProtKB-SubCell"/>
</dbReference>
<keyword evidence="3" id="KW-0963">Cytoplasm</keyword>
<evidence type="ECO:0000313" key="13">
    <source>
        <dbReference type="Proteomes" id="UP001178461"/>
    </source>
</evidence>
<feature type="compositionally biased region" description="Polar residues" evidence="11">
    <location>
        <begin position="734"/>
        <end position="756"/>
    </location>
</feature>
<dbReference type="AlphaFoldDB" id="A0AA35KZ30"/>
<dbReference type="GO" id="GO:0005813">
    <property type="term" value="C:centrosome"/>
    <property type="evidence" value="ECO:0007669"/>
    <property type="project" value="TreeGrafter"/>
</dbReference>
<sequence length="762" mass="84554">MIDSVKVRRQCSFDFYSHYEHLCSVQGCVPLQSVKARRLLGVLDINADRIKPPDWVPLLDAIRHNKTLTSIAIRSFHHQGHRDSGVEKQGTYIVRRRIPAIRSKDFTAQLCKAIKSCLMRSSALVNLELQGLLLREKDLILLTKGLANTSSLERLSLADSPIGDGGLEMICQSVKNSACIKTIDFTGCSLTWRGTQHMANILKHQALKRHSEAWAESLRYRRPDLDCMAGLRRITLNCNSLIGDRGAAVLAECLGEDLWLKALDLQQCGITNEGARSLLDIFETNKTIVVLDIRKNPLIDHALMKTIIEKVLMNANGSNMEYKWLPSPPSKDLKNKPKKRTVVLGNGRKGKATIRIGFASKKPLSPSKTMLCDQDSYVPKPLPPGARGFLPWRTAERAKQHRAASRKSTHEIPLQIQAGIPVKVTVESVSSSETETDGAAEDVICETDATKSPEIKLKQYHQLQMDYEKCQLRLKEERRERATAEERIMELELENTRLRNLNCSLSEVLHAQSVASTILEDEGVLGSIESSFQKFHAFLDLLKDAGLGQLAAMAGIDQSDFGLFAHPQMTSTVAKPAVTEREKSFEEERQEHMENFKNAGSAVIPDPISFQTDLAPFQIANNVLAATTEGQELQGIGQPKKSLWQDFEGEVESWRMEENASKTSQAASSEKSSQPVELEARGSSARQRVASWHSVSDPSVNVYSSKFSNLSSENGKVSSKRLPYTASFVAGDQSVHQTDLSRNDTVGSDSEIQESIHSMGGI</sequence>
<evidence type="ECO:0000256" key="3">
    <source>
        <dbReference type="ARBA" id="ARBA00022490"/>
    </source>
</evidence>
<evidence type="ECO:0000256" key="1">
    <source>
        <dbReference type="ARBA" id="ARBA00004114"/>
    </source>
</evidence>
<evidence type="ECO:0000256" key="11">
    <source>
        <dbReference type="SAM" id="MobiDB-lite"/>
    </source>
</evidence>
<feature type="compositionally biased region" description="Polar residues" evidence="11">
    <location>
        <begin position="661"/>
        <end position="675"/>
    </location>
</feature>
<dbReference type="EMBL" id="OX395136">
    <property type="protein sequence ID" value="CAI5786900.1"/>
    <property type="molecule type" value="Genomic_DNA"/>
</dbReference>
<dbReference type="GO" id="GO:0044782">
    <property type="term" value="P:cilium organization"/>
    <property type="evidence" value="ECO:0007669"/>
    <property type="project" value="TreeGrafter"/>
</dbReference>
<dbReference type="SMART" id="SM00368">
    <property type="entry name" value="LRR_RI"/>
    <property type="match status" value="4"/>
</dbReference>
<evidence type="ECO:0000256" key="8">
    <source>
        <dbReference type="ARBA" id="ARBA00061070"/>
    </source>
</evidence>
<feature type="coiled-coil region" evidence="10">
    <location>
        <begin position="460"/>
        <end position="501"/>
    </location>
</feature>
<dbReference type="FunFam" id="3.80.10.10:FF:000057">
    <property type="entry name" value="Centrosomal protein of 78 kDa"/>
    <property type="match status" value="1"/>
</dbReference>
<protein>
    <recommendedName>
        <fullName evidence="9">Centrosomal protein of 78 kDa</fullName>
    </recommendedName>
</protein>
<keyword evidence="7" id="KW-0966">Cell projection</keyword>
<keyword evidence="10" id="KW-0175">Coiled coil</keyword>
<evidence type="ECO:0000256" key="6">
    <source>
        <dbReference type="ARBA" id="ARBA00023212"/>
    </source>
</evidence>
<dbReference type="Gene3D" id="3.80.10.10">
    <property type="entry name" value="Ribonuclease Inhibitor"/>
    <property type="match status" value="2"/>
</dbReference>
<organism evidence="12 13">
    <name type="scientific">Podarcis lilfordi</name>
    <name type="common">Lilford's wall lizard</name>
    <dbReference type="NCBI Taxonomy" id="74358"/>
    <lineage>
        <taxon>Eukaryota</taxon>
        <taxon>Metazoa</taxon>
        <taxon>Chordata</taxon>
        <taxon>Craniata</taxon>
        <taxon>Vertebrata</taxon>
        <taxon>Euteleostomi</taxon>
        <taxon>Lepidosauria</taxon>
        <taxon>Squamata</taxon>
        <taxon>Bifurcata</taxon>
        <taxon>Unidentata</taxon>
        <taxon>Episquamata</taxon>
        <taxon>Laterata</taxon>
        <taxon>Lacertibaenia</taxon>
        <taxon>Lacertidae</taxon>
        <taxon>Podarcis</taxon>
    </lineage>
</organism>
<dbReference type="FunFam" id="3.80.10.10:FF:000070">
    <property type="entry name" value="Centrosomal protein of 78 kDa"/>
    <property type="match status" value="1"/>
</dbReference>
<feature type="region of interest" description="Disordered" evidence="11">
    <location>
        <begin position="731"/>
        <end position="762"/>
    </location>
</feature>
<dbReference type="Proteomes" id="UP001178461">
    <property type="component" value="Chromosome 11"/>
</dbReference>
<reference evidence="12" key="1">
    <citation type="submission" date="2022-12" db="EMBL/GenBank/DDBJ databases">
        <authorList>
            <person name="Alioto T."/>
            <person name="Alioto T."/>
            <person name="Gomez Garrido J."/>
        </authorList>
    </citation>
    <scope>NUCLEOTIDE SEQUENCE</scope>
</reference>
<accession>A0AA35KZ30</accession>
<evidence type="ECO:0000313" key="12">
    <source>
        <dbReference type="EMBL" id="CAI5786900.1"/>
    </source>
</evidence>
<dbReference type="InterPro" id="IPR001611">
    <property type="entry name" value="Leu-rich_rpt"/>
</dbReference>
<comment type="similarity">
    <text evidence="8">Belongs to the CEP78 family.</text>
</comment>
<dbReference type="SUPFAM" id="SSF52047">
    <property type="entry name" value="RNI-like"/>
    <property type="match status" value="1"/>
</dbReference>
<name>A0AA35KZ30_9SAUR</name>
<evidence type="ECO:0000256" key="7">
    <source>
        <dbReference type="ARBA" id="ARBA00023273"/>
    </source>
</evidence>
<keyword evidence="13" id="KW-1185">Reference proteome</keyword>
<dbReference type="GO" id="GO:0036064">
    <property type="term" value="C:ciliary basal body"/>
    <property type="evidence" value="ECO:0007669"/>
    <property type="project" value="TreeGrafter"/>
</dbReference>
<evidence type="ECO:0000256" key="5">
    <source>
        <dbReference type="ARBA" id="ARBA00023069"/>
    </source>
</evidence>
<feature type="region of interest" description="Disordered" evidence="11">
    <location>
        <begin position="652"/>
        <end position="691"/>
    </location>
</feature>
<dbReference type="PANTHER" id="PTHR24110:SF3">
    <property type="entry name" value="CENTROSOMAL PROTEIN OF 78 KDA"/>
    <property type="match status" value="1"/>
</dbReference>
<dbReference type="PRINTS" id="PR02062">
    <property type="entry name" value="CENTROSOME78"/>
</dbReference>